<feature type="domain" description="Fibrobacter succinogenes major paralogous" evidence="1">
    <location>
        <begin position="155"/>
        <end position="376"/>
    </location>
</feature>
<organism evidence="2 3">
    <name type="scientific">Bacteroides xylanisolvens</name>
    <dbReference type="NCBI Taxonomy" id="371601"/>
    <lineage>
        <taxon>Bacteria</taxon>
        <taxon>Pseudomonadati</taxon>
        <taxon>Bacteroidota</taxon>
        <taxon>Bacteroidia</taxon>
        <taxon>Bacteroidales</taxon>
        <taxon>Bacteroidaceae</taxon>
        <taxon>Bacteroides</taxon>
    </lineage>
</organism>
<dbReference type="RefSeq" id="WP_151935146.1">
    <property type="nucleotide sequence ID" value="NZ_WDED01000026.1"/>
</dbReference>
<proteinExistence type="predicted"/>
<protein>
    <recommendedName>
        <fullName evidence="1">Fibrobacter succinogenes major paralogous domain-containing protein</fullName>
    </recommendedName>
</protein>
<dbReference type="NCBIfam" id="TIGR02145">
    <property type="entry name" value="Fib_succ_major"/>
    <property type="match status" value="1"/>
</dbReference>
<accession>A0A7J5PU44</accession>
<sequence length="377" mass="41381">MKKILLTSFIVALGLLGASCKDDNSTAGGGGEILPDQQVSCEIFMPTNGETVIISDKLIIRGEGTTNYGKIISAELKVGGEVITDISSVPFYYEYTFPKEAEPGELKIELAVKGDHEGSALATITVTTEQGNRPAPPQYGEVLTDTRDGNTYKTVQLADQLWMAENLRYLPEQQFDVSSTEPRYYVMFDNDAKTELGKGFLNAYGAYYNLPAALQNETALGPDETRIIKGVCPDGWHIPSQKEWQKLSQYVLDSGMAAIMNDGQVDETALAKALASTTMWMMPEYTEIEPQPTWVGVEMEKNNATLFNGLPIGFRACAGDEDWMHSAYSAGWWSSTAGVQMGPEFGITVRMWSDLHTFVTNAEFNPGVGLPVRCIKD</sequence>
<dbReference type="Proteomes" id="UP000434604">
    <property type="component" value="Unassembled WGS sequence"/>
</dbReference>
<name>A0A7J5PU44_9BACE</name>
<comment type="caution">
    <text evidence="2">The sequence shown here is derived from an EMBL/GenBank/DDBJ whole genome shotgun (WGS) entry which is preliminary data.</text>
</comment>
<gene>
    <name evidence="2" type="ORF">GA398_16155</name>
</gene>
<dbReference type="Pfam" id="PF09603">
    <property type="entry name" value="Fib_succ_major"/>
    <property type="match status" value="1"/>
</dbReference>
<evidence type="ECO:0000259" key="1">
    <source>
        <dbReference type="Pfam" id="PF09603"/>
    </source>
</evidence>
<evidence type="ECO:0000313" key="3">
    <source>
        <dbReference type="Proteomes" id="UP000434604"/>
    </source>
</evidence>
<dbReference type="AlphaFoldDB" id="A0A7J5PU44"/>
<dbReference type="EMBL" id="WDED01000026">
    <property type="protein sequence ID" value="KAB6146103.1"/>
    <property type="molecule type" value="Genomic_DNA"/>
</dbReference>
<dbReference type="InterPro" id="IPR011871">
    <property type="entry name" value="Fib_succ_major"/>
</dbReference>
<evidence type="ECO:0000313" key="2">
    <source>
        <dbReference type="EMBL" id="KAB6146103.1"/>
    </source>
</evidence>
<reference evidence="2 3" key="1">
    <citation type="journal article" date="2019" name="Nat. Med.">
        <title>A library of human gut bacterial isolates paired with longitudinal multiomics data enables mechanistic microbiome research.</title>
        <authorList>
            <person name="Poyet M."/>
            <person name="Groussin M."/>
            <person name="Gibbons S.M."/>
            <person name="Avila-Pacheco J."/>
            <person name="Jiang X."/>
            <person name="Kearney S.M."/>
            <person name="Perrotta A.R."/>
            <person name="Berdy B."/>
            <person name="Zhao S."/>
            <person name="Lieberman T.D."/>
            <person name="Swanson P.K."/>
            <person name="Smith M."/>
            <person name="Roesemann S."/>
            <person name="Alexander J.E."/>
            <person name="Rich S.A."/>
            <person name="Livny J."/>
            <person name="Vlamakis H."/>
            <person name="Clish C."/>
            <person name="Bullock K."/>
            <person name="Deik A."/>
            <person name="Scott J."/>
            <person name="Pierce K.A."/>
            <person name="Xavier R.J."/>
            <person name="Alm E.J."/>
        </authorList>
    </citation>
    <scope>NUCLEOTIDE SEQUENCE [LARGE SCALE GENOMIC DNA]</scope>
    <source>
        <strain evidence="2 3">BIOML-A58</strain>
    </source>
</reference>
<dbReference type="PROSITE" id="PS51257">
    <property type="entry name" value="PROKAR_LIPOPROTEIN"/>
    <property type="match status" value="1"/>
</dbReference>